<evidence type="ECO:0000313" key="4">
    <source>
        <dbReference type="EMBL" id="KAK9229407.1"/>
    </source>
</evidence>
<dbReference type="PANTHER" id="PTHR47991">
    <property type="entry name" value="OXOGLUTARATE/IRON-DEPENDENT DIOXYGENASE"/>
    <property type="match status" value="1"/>
</dbReference>
<evidence type="ECO:0000256" key="1">
    <source>
        <dbReference type="ARBA" id="ARBA00022723"/>
    </source>
</evidence>
<protein>
    <recommendedName>
        <fullName evidence="3">Non-haem dioxygenase N-terminal domain-containing protein</fullName>
    </recommendedName>
</protein>
<sequence length="288" mass="32596">MAAAATTHIKLLLSDLASTLKNVPSDYIRPISASQISLIKLTYQTVQFRLSISRAFMVLAALISLNKLAKHASMVKNHGISEAMINNMLSIARTFFKLPERERLKIYSDDPLKPTRLSTSFNVKTEKASNRRDFLRLHCYPLQDYVHDWPLNPPSFREDVGDYCRSVRGLVLRLIEAISESLRLPSDYIDKEALGKHGQHMALNYYPPCLPPELTYGLPGHTDPNLMTIHRAVVNRDKEHTLVPIIAENLHLIADVDNEGAGNRIYSNTFAVSEDLQSRDIILKKNSY</sequence>
<proteinExistence type="predicted"/>
<reference evidence="4 5" key="1">
    <citation type="submission" date="2024-05" db="EMBL/GenBank/DDBJ databases">
        <title>Haplotype-resolved chromosome-level genome assembly of Huyou (Citrus changshanensis).</title>
        <authorList>
            <person name="Miao C."/>
            <person name="Chen W."/>
            <person name="Wu Y."/>
            <person name="Wang L."/>
            <person name="Zhao S."/>
            <person name="Grierson D."/>
            <person name="Xu C."/>
            <person name="Chen K."/>
        </authorList>
    </citation>
    <scope>NUCLEOTIDE SEQUENCE [LARGE SCALE GENOMIC DNA]</scope>
    <source>
        <strain evidence="4">01-14</strain>
        <tissue evidence="4">Leaf</tissue>
    </source>
</reference>
<keyword evidence="1" id="KW-0479">Metal-binding</keyword>
<accession>A0AAP0QW24</accession>
<gene>
    <name evidence="4" type="ORF">WN944_022369</name>
</gene>
<evidence type="ECO:0000256" key="2">
    <source>
        <dbReference type="ARBA" id="ARBA00023004"/>
    </source>
</evidence>
<evidence type="ECO:0000313" key="5">
    <source>
        <dbReference type="Proteomes" id="UP001428341"/>
    </source>
</evidence>
<dbReference type="Proteomes" id="UP001428341">
    <property type="component" value="Unassembled WGS sequence"/>
</dbReference>
<dbReference type="InterPro" id="IPR050295">
    <property type="entry name" value="Plant_2OG-oxidoreductases"/>
</dbReference>
<comment type="caution">
    <text evidence="4">The sequence shown here is derived from an EMBL/GenBank/DDBJ whole genome shotgun (WGS) entry which is preliminary data.</text>
</comment>
<dbReference type="InterPro" id="IPR027443">
    <property type="entry name" value="IPNS-like_sf"/>
</dbReference>
<keyword evidence="5" id="KW-1185">Reference proteome</keyword>
<evidence type="ECO:0000259" key="3">
    <source>
        <dbReference type="Pfam" id="PF14226"/>
    </source>
</evidence>
<dbReference type="GO" id="GO:0046872">
    <property type="term" value="F:metal ion binding"/>
    <property type="evidence" value="ECO:0007669"/>
    <property type="project" value="UniProtKB-KW"/>
</dbReference>
<organism evidence="4 5">
    <name type="scientific">Citrus x changshan-huyou</name>
    <dbReference type="NCBI Taxonomy" id="2935761"/>
    <lineage>
        <taxon>Eukaryota</taxon>
        <taxon>Viridiplantae</taxon>
        <taxon>Streptophyta</taxon>
        <taxon>Embryophyta</taxon>
        <taxon>Tracheophyta</taxon>
        <taxon>Spermatophyta</taxon>
        <taxon>Magnoliopsida</taxon>
        <taxon>eudicotyledons</taxon>
        <taxon>Gunneridae</taxon>
        <taxon>Pentapetalae</taxon>
        <taxon>rosids</taxon>
        <taxon>malvids</taxon>
        <taxon>Sapindales</taxon>
        <taxon>Rutaceae</taxon>
        <taxon>Aurantioideae</taxon>
        <taxon>Citrus</taxon>
    </lineage>
</organism>
<dbReference type="AlphaFoldDB" id="A0AAP0QW24"/>
<dbReference type="EMBL" id="JBCGBO010000001">
    <property type="protein sequence ID" value="KAK9229407.1"/>
    <property type="molecule type" value="Genomic_DNA"/>
</dbReference>
<dbReference type="InterPro" id="IPR026992">
    <property type="entry name" value="DIOX_N"/>
</dbReference>
<name>A0AAP0QW24_9ROSI</name>
<dbReference type="Gene3D" id="2.60.120.330">
    <property type="entry name" value="B-lactam Antibiotic, Isopenicillin N Synthase, Chain"/>
    <property type="match status" value="1"/>
</dbReference>
<feature type="domain" description="Non-haem dioxygenase N-terminal" evidence="3">
    <location>
        <begin position="74"/>
        <end position="150"/>
    </location>
</feature>
<dbReference type="Pfam" id="PF14226">
    <property type="entry name" value="DIOX_N"/>
    <property type="match status" value="1"/>
</dbReference>
<keyword evidence="2" id="KW-0408">Iron</keyword>
<dbReference type="SUPFAM" id="SSF51197">
    <property type="entry name" value="Clavaminate synthase-like"/>
    <property type="match status" value="1"/>
</dbReference>